<dbReference type="EMBL" id="QPKB01000008">
    <property type="protein sequence ID" value="RWR90086.1"/>
    <property type="molecule type" value="Genomic_DNA"/>
</dbReference>
<dbReference type="PANTHER" id="PTHR33676:SF3">
    <property type="entry name" value="COLD-REGULATED PROTEIN 27"/>
    <property type="match status" value="1"/>
</dbReference>
<comment type="caution">
    <text evidence="2">The sequence shown here is derived from an EMBL/GenBank/DDBJ whole genome shotgun (WGS) entry which is preliminary data.</text>
</comment>
<dbReference type="PANTHER" id="PTHR33676">
    <property type="entry name" value="COLD REGULATED PROTEIN 27"/>
    <property type="match status" value="1"/>
</dbReference>
<dbReference type="OrthoDB" id="1923282at2759"/>
<accession>A0A3S3NDJ5</accession>
<protein>
    <submittedName>
        <fullName evidence="2">Uncharacterized protein</fullName>
    </submittedName>
</protein>
<dbReference type="Proteomes" id="UP000283530">
    <property type="component" value="Unassembled WGS sequence"/>
</dbReference>
<sequence length="293" mass="33016">MDGGDGRDDEVGITNASGIKQEFKLPQFEPFEGFCPDGKYQEWTDEKHNLYLNSIEASFVKQLYNPDNLLRDLHVWSPRRQKVLAPNSSQSNSNENLSANQYKVLRRGCWEKIYCERTRTRPNYGNESCFLLKNQFIQHSSPASVAIDLKLKVTARDIPQHGKLVSDVVHFGGQKYRRAVFGLGTSSKQQSPCYPAICRQDSVGSNTEVSDQNFVEEDFDSTSLSTSRKKRPRATAADVSSRDQVVPLVKSPVTASANGSYFQKEDEHCSDKQPENMTYSPLPKYGLPSSEDQ</sequence>
<dbReference type="GO" id="GO:0042752">
    <property type="term" value="P:regulation of circadian rhythm"/>
    <property type="evidence" value="ECO:0007669"/>
    <property type="project" value="InterPro"/>
</dbReference>
<dbReference type="GO" id="GO:0009409">
    <property type="term" value="P:response to cold"/>
    <property type="evidence" value="ECO:0007669"/>
    <property type="project" value="InterPro"/>
</dbReference>
<gene>
    <name evidence="2" type="ORF">CKAN_01916600</name>
</gene>
<dbReference type="AlphaFoldDB" id="A0A3S3NDJ5"/>
<feature type="compositionally biased region" description="Basic and acidic residues" evidence="1">
    <location>
        <begin position="263"/>
        <end position="274"/>
    </location>
</feature>
<organism evidence="2 3">
    <name type="scientific">Cinnamomum micranthum f. kanehirae</name>
    <dbReference type="NCBI Taxonomy" id="337451"/>
    <lineage>
        <taxon>Eukaryota</taxon>
        <taxon>Viridiplantae</taxon>
        <taxon>Streptophyta</taxon>
        <taxon>Embryophyta</taxon>
        <taxon>Tracheophyta</taxon>
        <taxon>Spermatophyta</taxon>
        <taxon>Magnoliopsida</taxon>
        <taxon>Magnoliidae</taxon>
        <taxon>Laurales</taxon>
        <taxon>Lauraceae</taxon>
        <taxon>Cinnamomum</taxon>
    </lineage>
</organism>
<evidence type="ECO:0000313" key="2">
    <source>
        <dbReference type="EMBL" id="RWR90086.1"/>
    </source>
</evidence>
<dbReference type="STRING" id="337451.A0A3S3NDJ5"/>
<name>A0A3S3NDJ5_9MAGN</name>
<evidence type="ECO:0000256" key="1">
    <source>
        <dbReference type="SAM" id="MobiDB-lite"/>
    </source>
</evidence>
<feature type="region of interest" description="Disordered" evidence="1">
    <location>
        <begin position="218"/>
        <end position="293"/>
    </location>
</feature>
<proteinExistence type="predicted"/>
<reference evidence="2 3" key="1">
    <citation type="journal article" date="2019" name="Nat. Plants">
        <title>Stout camphor tree genome fills gaps in understanding of flowering plant genome evolution.</title>
        <authorList>
            <person name="Chaw S.M."/>
            <person name="Liu Y.C."/>
            <person name="Wu Y.W."/>
            <person name="Wang H.Y."/>
            <person name="Lin C.I."/>
            <person name="Wu C.S."/>
            <person name="Ke H.M."/>
            <person name="Chang L.Y."/>
            <person name="Hsu C.Y."/>
            <person name="Yang H.T."/>
            <person name="Sudianto E."/>
            <person name="Hsu M.H."/>
            <person name="Wu K.P."/>
            <person name="Wang L.N."/>
            <person name="Leebens-Mack J.H."/>
            <person name="Tsai I.J."/>
        </authorList>
    </citation>
    <scope>NUCLEOTIDE SEQUENCE [LARGE SCALE GENOMIC DNA]</scope>
    <source>
        <strain evidence="3">cv. Chaw 1501</strain>
        <tissue evidence="2">Young leaves</tissue>
    </source>
</reference>
<keyword evidence="3" id="KW-1185">Reference proteome</keyword>
<evidence type="ECO:0000313" key="3">
    <source>
        <dbReference type="Proteomes" id="UP000283530"/>
    </source>
</evidence>
<dbReference type="InterPro" id="IPR044678">
    <property type="entry name" value="COR27/28"/>
</dbReference>